<dbReference type="RefSeq" id="WP_051486576.1">
    <property type="nucleotide sequence ID" value="NZ_KK069990.1"/>
</dbReference>
<dbReference type="GO" id="GO:0005829">
    <property type="term" value="C:cytosol"/>
    <property type="evidence" value="ECO:0007669"/>
    <property type="project" value="TreeGrafter"/>
</dbReference>
<evidence type="ECO:0000256" key="3">
    <source>
        <dbReference type="ARBA" id="ARBA00022825"/>
    </source>
</evidence>
<dbReference type="STRING" id="396014.BF93_13630"/>
<sequence length="720" mass="78935">MTTPPPAPQLPAPDGSSDPWQRLEDVTGEEALAWVRERNARAEAEIDAVPGPDGESLARSLQREIREILDAKDRIPAVVKRGEHLYNLWTDAEHERGLWRRTTLDSYRTDEPVWDVLLDVDALGEEEGESWVWHGASLLRPAEGEPYRRALVTLSRGGSDADVTREFDLDARAFVPAAEGGFVRPEAKGHASWIDEDTLLIATDFGEGTLTTSGYPRQARIWRRGTDLTEAELVFEAAEDDMGVFVSHDSTPGWERDWVIQMHAFYDTTVHLLDRSTSPATLTALDVPRDMEANAHRDLAVFSPRSDWEVDGVVHPAGSLVVGDFDAFLRGQAQLHELFTPTPSTSLQGMTLTRGTVVLTVLEDVIDRLELHVRDENGEWTGQELYPELSGALGVSAVDSDEDDRVWVTDTGFLTPTRLLLGDLAEAAAGGPAGELELIKSTPERFDASGLEVTQHFATSDDGTRVPYFQIGPADGGGQAAPTLLYGYGGFEISLTPSYLGAIGKAWCERGGTYVVANIRGGGEYGPAWHQAALRENRHRAYEDFSSVAKDLLERGVTDREHLAVRGGSNGGLLTGNMLAQYPELFGAVIIQVPLLDMKRYSHLLAGASWMAEYGDPDTDDWEFIRTFSPYHLLREGVEYPPTFVLTSTRDDRVHPGHARKLVAALESLGADVRSFENIEGGHGGAATNEQAARMNALLYTFLWASIGRSQPRGSEPGAP</sequence>
<evidence type="ECO:0000313" key="8">
    <source>
        <dbReference type="Proteomes" id="UP000023067"/>
    </source>
</evidence>
<dbReference type="InterPro" id="IPR001375">
    <property type="entry name" value="Peptidase_S9_cat"/>
</dbReference>
<dbReference type="PATRIC" id="fig|396014.3.peg.1077"/>
<evidence type="ECO:0000313" key="7">
    <source>
        <dbReference type="EMBL" id="EWS81871.1"/>
    </source>
</evidence>
<reference evidence="7 8" key="1">
    <citation type="submission" date="2014-02" db="EMBL/GenBank/DDBJ databases">
        <title>Genome sequence of Brachybacterium phenoliresistens strain W13A50.</title>
        <authorList>
            <person name="Wang X."/>
        </authorList>
    </citation>
    <scope>NUCLEOTIDE SEQUENCE [LARGE SCALE GENOMIC DNA]</scope>
    <source>
        <strain evidence="7 8">W13A50</strain>
    </source>
</reference>
<dbReference type="Proteomes" id="UP000023067">
    <property type="component" value="Unassembled WGS sequence"/>
</dbReference>
<feature type="compositionally biased region" description="Pro residues" evidence="4">
    <location>
        <begin position="1"/>
        <end position="11"/>
    </location>
</feature>
<dbReference type="OrthoDB" id="9801421at2"/>
<dbReference type="eggNOG" id="COG1505">
    <property type="taxonomic scope" value="Bacteria"/>
</dbReference>
<feature type="domain" description="Peptidase S9A N-terminal" evidence="6">
    <location>
        <begin position="15"/>
        <end position="425"/>
    </location>
</feature>
<dbReference type="Gene3D" id="3.40.50.1820">
    <property type="entry name" value="alpha/beta hydrolase"/>
    <property type="match status" value="1"/>
</dbReference>
<dbReference type="GO" id="GO:0004252">
    <property type="term" value="F:serine-type endopeptidase activity"/>
    <property type="evidence" value="ECO:0007669"/>
    <property type="project" value="InterPro"/>
</dbReference>
<feature type="region of interest" description="Disordered" evidence="4">
    <location>
        <begin position="1"/>
        <end position="21"/>
    </location>
</feature>
<comment type="caution">
    <text evidence="7">The sequence shown here is derived from an EMBL/GenBank/DDBJ whole genome shotgun (WGS) entry which is preliminary data.</text>
</comment>
<dbReference type="PRINTS" id="PR00862">
    <property type="entry name" value="PROLIGOPTASE"/>
</dbReference>
<keyword evidence="2" id="KW-0378">Hydrolase</keyword>
<feature type="domain" description="Peptidase S9 prolyl oligopeptidase catalytic" evidence="5">
    <location>
        <begin position="507"/>
        <end position="707"/>
    </location>
</feature>
<dbReference type="Pfam" id="PF02897">
    <property type="entry name" value="Peptidase_S9_N"/>
    <property type="match status" value="1"/>
</dbReference>
<proteinExistence type="predicted"/>
<dbReference type="HOGENOM" id="CLU_011290_4_0_11"/>
<dbReference type="GO" id="GO:0006508">
    <property type="term" value="P:proteolysis"/>
    <property type="evidence" value="ECO:0007669"/>
    <property type="project" value="UniProtKB-KW"/>
</dbReference>
<dbReference type="SUPFAM" id="SSF53474">
    <property type="entry name" value="alpha/beta-Hydrolases"/>
    <property type="match status" value="1"/>
</dbReference>
<evidence type="ECO:0000256" key="4">
    <source>
        <dbReference type="SAM" id="MobiDB-lite"/>
    </source>
</evidence>
<evidence type="ECO:0000256" key="2">
    <source>
        <dbReference type="ARBA" id="ARBA00022801"/>
    </source>
</evidence>
<evidence type="ECO:0000259" key="6">
    <source>
        <dbReference type="Pfam" id="PF02897"/>
    </source>
</evidence>
<dbReference type="InterPro" id="IPR029058">
    <property type="entry name" value="AB_hydrolase_fold"/>
</dbReference>
<organism evidence="7 8">
    <name type="scientific">Brachybacterium phenoliresistens</name>
    <dbReference type="NCBI Taxonomy" id="396014"/>
    <lineage>
        <taxon>Bacteria</taxon>
        <taxon>Bacillati</taxon>
        <taxon>Actinomycetota</taxon>
        <taxon>Actinomycetes</taxon>
        <taxon>Micrococcales</taxon>
        <taxon>Dermabacteraceae</taxon>
        <taxon>Brachybacterium</taxon>
    </lineage>
</organism>
<dbReference type="Gene3D" id="2.130.10.120">
    <property type="entry name" value="Prolyl oligopeptidase, N-terminal domain"/>
    <property type="match status" value="1"/>
</dbReference>
<dbReference type="InterPro" id="IPR002470">
    <property type="entry name" value="Peptidase_S9A"/>
</dbReference>
<dbReference type="Pfam" id="PF00326">
    <property type="entry name" value="Peptidase_S9"/>
    <property type="match status" value="1"/>
</dbReference>
<keyword evidence="1" id="KW-0645">Protease</keyword>
<dbReference type="PANTHER" id="PTHR42881:SF13">
    <property type="entry name" value="PROLYL ENDOPEPTIDASE"/>
    <property type="match status" value="1"/>
</dbReference>
<dbReference type="PANTHER" id="PTHR42881">
    <property type="entry name" value="PROLYL ENDOPEPTIDASE"/>
    <property type="match status" value="1"/>
</dbReference>
<name>Z9JVP7_9MICO</name>
<evidence type="ECO:0000256" key="1">
    <source>
        <dbReference type="ARBA" id="ARBA00022670"/>
    </source>
</evidence>
<keyword evidence="3" id="KW-0720">Serine protease</keyword>
<keyword evidence="8" id="KW-1185">Reference proteome</keyword>
<gene>
    <name evidence="7" type="ORF">BF93_13630</name>
</gene>
<protein>
    <submittedName>
        <fullName evidence="7">Prolyl oligopeptidase</fullName>
    </submittedName>
</protein>
<evidence type="ECO:0000259" key="5">
    <source>
        <dbReference type="Pfam" id="PF00326"/>
    </source>
</evidence>
<dbReference type="GO" id="GO:0070012">
    <property type="term" value="F:oligopeptidase activity"/>
    <property type="evidence" value="ECO:0007669"/>
    <property type="project" value="TreeGrafter"/>
</dbReference>
<accession>Z9JVP7</accession>
<dbReference type="AlphaFoldDB" id="Z9JVP7"/>
<dbReference type="InterPro" id="IPR051167">
    <property type="entry name" value="Prolyl_oligopep/macrocyclase"/>
</dbReference>
<dbReference type="EMBL" id="JDYK01000004">
    <property type="protein sequence ID" value="EWS81871.1"/>
    <property type="molecule type" value="Genomic_DNA"/>
</dbReference>
<dbReference type="SUPFAM" id="SSF50993">
    <property type="entry name" value="Peptidase/esterase 'gauge' domain"/>
    <property type="match status" value="1"/>
</dbReference>
<dbReference type="InterPro" id="IPR023302">
    <property type="entry name" value="Pept_S9A_N"/>
</dbReference>